<name>N1QUR4_AEGTA</name>
<feature type="domain" description="At2g24240-like C-terminal beta-propeller" evidence="1">
    <location>
        <begin position="36"/>
        <end position="122"/>
    </location>
</feature>
<dbReference type="AlphaFoldDB" id="N1QUR4"/>
<organism evidence="2">
    <name type="scientific">Aegilops tauschii</name>
    <name type="common">Tausch's goatgrass</name>
    <name type="synonym">Aegilops squarrosa</name>
    <dbReference type="NCBI Taxonomy" id="37682"/>
    <lineage>
        <taxon>Eukaryota</taxon>
        <taxon>Viridiplantae</taxon>
        <taxon>Streptophyta</taxon>
        <taxon>Embryophyta</taxon>
        <taxon>Tracheophyta</taxon>
        <taxon>Spermatophyta</taxon>
        <taxon>Magnoliopsida</taxon>
        <taxon>Liliopsida</taxon>
        <taxon>Poales</taxon>
        <taxon>Poaceae</taxon>
        <taxon>BOP clade</taxon>
        <taxon>Pooideae</taxon>
        <taxon>Triticodae</taxon>
        <taxon>Triticeae</taxon>
        <taxon>Triticinae</taxon>
        <taxon>Aegilops</taxon>
    </lineage>
</organism>
<dbReference type="InterPro" id="IPR057441">
    <property type="entry name" value="Beta_prop_At2g24240"/>
</dbReference>
<protein>
    <recommendedName>
        <fullName evidence="1">At2g24240-like C-terminal beta-propeller domain-containing protein</fullName>
    </recommendedName>
</protein>
<evidence type="ECO:0000313" key="2">
    <source>
        <dbReference type="EnsemblPlants" id="EMT13006"/>
    </source>
</evidence>
<reference evidence="2" key="1">
    <citation type="submission" date="2015-06" db="UniProtKB">
        <authorList>
            <consortium name="EnsemblPlants"/>
        </authorList>
    </citation>
    <scope>IDENTIFICATION</scope>
</reference>
<dbReference type="ExpressionAtlas" id="N1QUR4">
    <property type="expression patterns" value="baseline"/>
</dbReference>
<dbReference type="EnsemblPlants" id="EMT13006">
    <property type="protein sequence ID" value="EMT13006"/>
    <property type="gene ID" value="F775_19344"/>
</dbReference>
<proteinExistence type="predicted"/>
<accession>N1QUR4</accession>
<dbReference type="Pfam" id="PF25279">
    <property type="entry name" value="Beta_prop_At2g24240"/>
    <property type="match status" value="1"/>
</dbReference>
<evidence type="ECO:0000259" key="1">
    <source>
        <dbReference type="Pfam" id="PF25279"/>
    </source>
</evidence>
<sequence>MAAKDQDAHGGQRLAVVFHGSGRFPGYERCVVVVGNSGNVQWLHQSKMSSTSKCNTSKLAVHGGLLLASKDDTISVYGGPNYDLRLALRGSQGGGAISDFSVGGDRLFAVHQENNVLNVWETPPPPII</sequence>